<dbReference type="Gene3D" id="3.30.450.270">
    <property type="match status" value="1"/>
</dbReference>
<comment type="caution">
    <text evidence="12">The sequence shown here is derived from an EMBL/GenBank/DDBJ whole genome shotgun (WGS) entry which is preliminary data.</text>
</comment>
<keyword evidence="2" id="KW-0597">Phosphoprotein</keyword>
<keyword evidence="4" id="KW-0808">Transferase</keyword>
<dbReference type="InterPro" id="IPR029016">
    <property type="entry name" value="GAF-like_dom_sf"/>
</dbReference>
<evidence type="ECO:0000313" key="12">
    <source>
        <dbReference type="EMBL" id="OFC71970.1"/>
    </source>
</evidence>
<name>A0A1E7ZEQ7_9ALTE</name>
<dbReference type="GO" id="GO:0005524">
    <property type="term" value="F:ATP binding"/>
    <property type="evidence" value="ECO:0007669"/>
    <property type="project" value="UniProtKB-KW"/>
</dbReference>
<keyword evidence="6" id="KW-0418">Kinase</keyword>
<dbReference type="Pfam" id="PF08446">
    <property type="entry name" value="PAS_2"/>
    <property type="match status" value="1"/>
</dbReference>
<dbReference type="InterPro" id="IPR003018">
    <property type="entry name" value="GAF"/>
</dbReference>
<dbReference type="SUPFAM" id="SSF55781">
    <property type="entry name" value="GAF domain-like"/>
    <property type="match status" value="2"/>
</dbReference>
<dbReference type="PANTHER" id="PTHR43065">
    <property type="entry name" value="SENSOR HISTIDINE KINASE"/>
    <property type="match status" value="1"/>
</dbReference>
<dbReference type="GO" id="GO:0016301">
    <property type="term" value="F:kinase activity"/>
    <property type="evidence" value="ECO:0007669"/>
    <property type="project" value="UniProtKB-KW"/>
</dbReference>
<keyword evidence="10" id="KW-0675">Receptor</keyword>
<evidence type="ECO:0000256" key="8">
    <source>
        <dbReference type="ARBA" id="ARBA00022991"/>
    </source>
</evidence>
<dbReference type="InterPro" id="IPR013654">
    <property type="entry name" value="PAS_2"/>
</dbReference>
<keyword evidence="5" id="KW-0547">Nucleotide-binding</keyword>
<evidence type="ECO:0000256" key="9">
    <source>
        <dbReference type="ARBA" id="ARBA00023012"/>
    </source>
</evidence>
<dbReference type="Proteomes" id="UP000175691">
    <property type="component" value="Unassembled WGS sequence"/>
</dbReference>
<dbReference type="Gene3D" id="3.30.450.20">
    <property type="entry name" value="PAS domain"/>
    <property type="match status" value="1"/>
</dbReference>
<organism evidence="12 13">
    <name type="scientific">Alteromonas confluentis</name>
    <dbReference type="NCBI Taxonomy" id="1656094"/>
    <lineage>
        <taxon>Bacteria</taxon>
        <taxon>Pseudomonadati</taxon>
        <taxon>Pseudomonadota</taxon>
        <taxon>Gammaproteobacteria</taxon>
        <taxon>Alteromonadales</taxon>
        <taxon>Alteromonadaceae</taxon>
        <taxon>Alteromonas/Salinimonas group</taxon>
        <taxon>Alteromonas</taxon>
    </lineage>
</organism>
<dbReference type="PRINTS" id="PR01033">
    <property type="entry name" value="PHYTOCHROME"/>
</dbReference>
<feature type="domain" description="Phytochrome chromophore attachment site" evidence="11">
    <location>
        <begin position="131"/>
        <end position="290"/>
    </location>
</feature>
<dbReference type="SUPFAM" id="SSF55785">
    <property type="entry name" value="PYP-like sensor domain (PAS domain)"/>
    <property type="match status" value="1"/>
</dbReference>
<evidence type="ECO:0000256" key="6">
    <source>
        <dbReference type="ARBA" id="ARBA00022777"/>
    </source>
</evidence>
<dbReference type="GO" id="GO:0006355">
    <property type="term" value="P:regulation of DNA-templated transcription"/>
    <property type="evidence" value="ECO:0007669"/>
    <property type="project" value="InterPro"/>
</dbReference>
<keyword evidence="8" id="KW-0157">Chromophore</keyword>
<dbReference type="PROSITE" id="PS50046">
    <property type="entry name" value="PHYTOCHROME_2"/>
    <property type="match status" value="1"/>
</dbReference>
<keyword evidence="9" id="KW-0902">Two-component regulatory system</keyword>
<evidence type="ECO:0000256" key="7">
    <source>
        <dbReference type="ARBA" id="ARBA00022840"/>
    </source>
</evidence>
<dbReference type="Gene3D" id="3.30.450.40">
    <property type="match status" value="1"/>
</dbReference>
<dbReference type="GO" id="GO:0000160">
    <property type="term" value="P:phosphorelay signal transduction system"/>
    <property type="evidence" value="ECO:0007669"/>
    <property type="project" value="UniProtKB-KW"/>
</dbReference>
<keyword evidence="7" id="KW-0067">ATP-binding</keyword>
<sequence length="489" mass="55331">MEQCELEKLHLSGQIQPFGAFLRIDQSTNLVTHVSKNISQFCDVPFEDVLGKSIRELPWFPLGALSDLPDVLGSRLLDIKNNRAGEPLYFRVIRADNAINVEIELQERSASTSRYSHHDAISYRSLQGDWTEQDYFNYLTTVINQYLPFNRVMLYRFEESWIGEVVSEASKDNRTLYQGLKFPASDIPAIARRLYFLNPSRIIPSTNSEAVDIVSLEESVPDLTYSDLRSVSPVHIEYLSNMQVQASLSIPVIVSGELWGLIACHHPTSLKVDVTQRNETERLVASFSSSFGAFIAGERLKWLRIAEADISRLSLALTEAYADDDARLDIVAESIKTMFRCKGVAVFQDERVEFCGLSSWREYLVLLKYAVDKHLLGNVTDITDIREYIAQPSANFPIRGALVIRQSFERSGITIVILRQPEVITNNWAGNPDKSLLKEGDNGLIKPRNSFKKWSETSGDESAPWSKLDVLMAKKIRAVILGLRHPTLR</sequence>
<keyword evidence="13" id="KW-1185">Reference proteome</keyword>
<dbReference type="OrthoDB" id="9808408at2"/>
<protein>
    <recommendedName>
        <fullName evidence="11">Phytochrome chromophore attachment site domain-containing protein</fullName>
    </recommendedName>
</protein>
<keyword evidence="3" id="KW-0716">Sensory transduction</keyword>
<evidence type="ECO:0000256" key="3">
    <source>
        <dbReference type="ARBA" id="ARBA00022606"/>
    </source>
</evidence>
<gene>
    <name evidence="12" type="ORF">BFC18_04500</name>
</gene>
<dbReference type="InterPro" id="IPR016132">
    <property type="entry name" value="Phyto_chromo_attachment"/>
</dbReference>
<dbReference type="InterPro" id="IPR001294">
    <property type="entry name" value="Phytochrome"/>
</dbReference>
<dbReference type="InterPro" id="IPR035965">
    <property type="entry name" value="PAS-like_dom_sf"/>
</dbReference>
<proteinExistence type="predicted"/>
<evidence type="ECO:0000256" key="4">
    <source>
        <dbReference type="ARBA" id="ARBA00022679"/>
    </source>
</evidence>
<dbReference type="Pfam" id="PF01590">
    <property type="entry name" value="GAF"/>
    <property type="match status" value="1"/>
</dbReference>
<dbReference type="InterPro" id="IPR043150">
    <property type="entry name" value="Phytochrome_PHY_sf"/>
</dbReference>
<evidence type="ECO:0000313" key="13">
    <source>
        <dbReference type="Proteomes" id="UP000175691"/>
    </source>
</evidence>
<dbReference type="EMBL" id="MDHN01000008">
    <property type="protein sequence ID" value="OFC71970.1"/>
    <property type="molecule type" value="Genomic_DNA"/>
</dbReference>
<dbReference type="InterPro" id="IPR013515">
    <property type="entry name" value="Phytochrome_cen-reg"/>
</dbReference>
<keyword evidence="1" id="KW-0600">Photoreceptor protein</keyword>
<evidence type="ECO:0000256" key="5">
    <source>
        <dbReference type="ARBA" id="ARBA00022741"/>
    </source>
</evidence>
<dbReference type="GO" id="GO:0009584">
    <property type="term" value="P:detection of visible light"/>
    <property type="evidence" value="ECO:0007669"/>
    <property type="project" value="InterPro"/>
</dbReference>
<dbReference type="Pfam" id="PF00360">
    <property type="entry name" value="PHY"/>
    <property type="match status" value="1"/>
</dbReference>
<evidence type="ECO:0000259" key="11">
    <source>
        <dbReference type="PROSITE" id="PS50046"/>
    </source>
</evidence>
<accession>A0A1E7ZEQ7</accession>
<dbReference type="STRING" id="1656094.BFC18_04500"/>
<dbReference type="RefSeq" id="WP_070123752.1">
    <property type="nucleotide sequence ID" value="NZ_MDHN01000008.1"/>
</dbReference>
<dbReference type="PANTHER" id="PTHR43065:SF10">
    <property type="entry name" value="PEROXIDE STRESS-ACTIVATED HISTIDINE KINASE MAK3"/>
    <property type="match status" value="1"/>
</dbReference>
<evidence type="ECO:0000256" key="10">
    <source>
        <dbReference type="ARBA" id="ARBA00023170"/>
    </source>
</evidence>
<evidence type="ECO:0000256" key="2">
    <source>
        <dbReference type="ARBA" id="ARBA00022553"/>
    </source>
</evidence>
<reference evidence="12 13" key="1">
    <citation type="submission" date="2016-08" db="EMBL/GenBank/DDBJ databases">
        <authorList>
            <person name="Seilhamer J.J."/>
        </authorList>
    </citation>
    <scope>NUCLEOTIDE SEQUENCE [LARGE SCALE GENOMIC DNA]</scope>
    <source>
        <strain evidence="12 13">KCTC 42603</strain>
    </source>
</reference>
<dbReference type="GO" id="GO:0009881">
    <property type="term" value="F:photoreceptor activity"/>
    <property type="evidence" value="ECO:0007669"/>
    <property type="project" value="UniProtKB-KW"/>
</dbReference>
<dbReference type="AlphaFoldDB" id="A0A1E7ZEQ7"/>
<evidence type="ECO:0000256" key="1">
    <source>
        <dbReference type="ARBA" id="ARBA00022543"/>
    </source>
</evidence>